<evidence type="ECO:0000256" key="4">
    <source>
        <dbReference type="ARBA" id="ARBA00023163"/>
    </source>
</evidence>
<dbReference type="Gene3D" id="1.10.357.10">
    <property type="entry name" value="Tetracycline Repressor, domain 2"/>
    <property type="match status" value="1"/>
</dbReference>
<evidence type="ECO:0000313" key="9">
    <source>
        <dbReference type="Proteomes" id="UP000515734"/>
    </source>
</evidence>
<evidence type="ECO:0000256" key="2">
    <source>
        <dbReference type="ARBA" id="ARBA00023015"/>
    </source>
</evidence>
<dbReference type="AlphaFoldDB" id="A0A6S6P2Q7"/>
<reference evidence="8 9" key="1">
    <citation type="submission" date="2020-07" db="EMBL/GenBank/DDBJ databases">
        <title>Complete genome sequence of Mycolicibacterium litorale like strain isolated from cardiac implantable electronic device infection.</title>
        <authorList>
            <person name="Fukano H."/>
            <person name="Miyama H."/>
            <person name="Hoshino Y."/>
        </authorList>
    </citation>
    <scope>NUCLEOTIDE SEQUENCE [LARGE SCALE GENOMIC DNA]</scope>
    <source>
        <strain evidence="8 9">NIIDNTM18</strain>
    </source>
</reference>
<dbReference type="GO" id="GO:0003700">
    <property type="term" value="F:DNA-binding transcription factor activity"/>
    <property type="evidence" value="ECO:0007669"/>
    <property type="project" value="TreeGrafter"/>
</dbReference>
<evidence type="ECO:0000256" key="3">
    <source>
        <dbReference type="ARBA" id="ARBA00023125"/>
    </source>
</evidence>
<dbReference type="InterPro" id="IPR036271">
    <property type="entry name" value="Tet_transcr_reg_TetR-rel_C_sf"/>
</dbReference>
<evidence type="ECO:0000259" key="7">
    <source>
        <dbReference type="PROSITE" id="PS50977"/>
    </source>
</evidence>
<dbReference type="RefSeq" id="WP_413031330.1">
    <property type="nucleotide sequence ID" value="NZ_JBFOKW010000007.1"/>
</dbReference>
<dbReference type="SUPFAM" id="SSF46689">
    <property type="entry name" value="Homeodomain-like"/>
    <property type="match status" value="1"/>
</dbReference>
<dbReference type="SUPFAM" id="SSF48498">
    <property type="entry name" value="Tetracyclin repressor-like, C-terminal domain"/>
    <property type="match status" value="1"/>
</dbReference>
<dbReference type="Pfam" id="PF00440">
    <property type="entry name" value="TetR_N"/>
    <property type="match status" value="1"/>
</dbReference>
<evidence type="ECO:0000256" key="5">
    <source>
        <dbReference type="PROSITE-ProRule" id="PRU00335"/>
    </source>
</evidence>
<dbReference type="PANTHER" id="PTHR30055">
    <property type="entry name" value="HTH-TYPE TRANSCRIPTIONAL REGULATOR RUTR"/>
    <property type="match status" value="1"/>
</dbReference>
<feature type="region of interest" description="Disordered" evidence="6">
    <location>
        <begin position="1"/>
        <end position="34"/>
    </location>
</feature>
<keyword evidence="3 5" id="KW-0238">DNA-binding</keyword>
<organism evidence="8 9">
    <name type="scientific">Mycolicibacterium litorale</name>
    <dbReference type="NCBI Taxonomy" id="758802"/>
    <lineage>
        <taxon>Bacteria</taxon>
        <taxon>Bacillati</taxon>
        <taxon>Actinomycetota</taxon>
        <taxon>Actinomycetes</taxon>
        <taxon>Mycobacteriales</taxon>
        <taxon>Mycobacteriaceae</taxon>
        <taxon>Mycolicibacterium</taxon>
    </lineage>
</organism>
<protein>
    <recommendedName>
        <fullName evidence="7">HTH tetR-type domain-containing protein</fullName>
    </recommendedName>
</protein>
<dbReference type="GO" id="GO:0000976">
    <property type="term" value="F:transcription cis-regulatory region binding"/>
    <property type="evidence" value="ECO:0007669"/>
    <property type="project" value="TreeGrafter"/>
</dbReference>
<dbReference type="InterPro" id="IPR039538">
    <property type="entry name" value="BetI_C"/>
</dbReference>
<evidence type="ECO:0000256" key="6">
    <source>
        <dbReference type="SAM" id="MobiDB-lite"/>
    </source>
</evidence>
<sequence>MSTVLDLGGSMSGHPGGEPAVTDPRSGARPAEGETARLRRSQILCAAVQVVARDGADRARLKDIATEANVSLGLVQHYFGTRQELMEQTFQVMMSVSLDAWHRLAATQPDPLVELFAGLRLHVVGSVTFSDRWGFWMELWASARRDAALAAIAHEVYERWTAPFRTALEALDQTGRAKARGSHDQTALVLMAIIDGLAIRLLVDPRAVTVEDMYDRMVEAVSALLGIPPAEGAAAADSARKIVGRGSFTESLTPELIGRVLGT</sequence>
<dbReference type="Pfam" id="PF13977">
    <property type="entry name" value="TetR_C_6"/>
    <property type="match status" value="1"/>
</dbReference>
<dbReference type="Proteomes" id="UP000515734">
    <property type="component" value="Chromosome"/>
</dbReference>
<dbReference type="InterPro" id="IPR001647">
    <property type="entry name" value="HTH_TetR"/>
</dbReference>
<dbReference type="EMBL" id="AP023287">
    <property type="protein sequence ID" value="BCI50980.1"/>
    <property type="molecule type" value="Genomic_DNA"/>
</dbReference>
<dbReference type="InterPro" id="IPR009057">
    <property type="entry name" value="Homeodomain-like_sf"/>
</dbReference>
<keyword evidence="4" id="KW-0804">Transcription</keyword>
<dbReference type="PROSITE" id="PS50977">
    <property type="entry name" value="HTH_TETR_2"/>
    <property type="match status" value="1"/>
</dbReference>
<dbReference type="InterPro" id="IPR050109">
    <property type="entry name" value="HTH-type_TetR-like_transc_reg"/>
</dbReference>
<keyword evidence="1" id="KW-0678">Repressor</keyword>
<evidence type="ECO:0000313" key="8">
    <source>
        <dbReference type="EMBL" id="BCI50980.1"/>
    </source>
</evidence>
<feature type="DNA-binding region" description="H-T-H motif" evidence="5">
    <location>
        <begin position="60"/>
        <end position="79"/>
    </location>
</feature>
<feature type="domain" description="HTH tetR-type" evidence="7">
    <location>
        <begin position="37"/>
        <end position="97"/>
    </location>
</feature>
<proteinExistence type="predicted"/>
<accession>A0A6S6P2Q7</accession>
<gene>
    <name evidence="8" type="ORF">NIIDNTM18_02580</name>
</gene>
<dbReference type="PANTHER" id="PTHR30055:SF226">
    <property type="entry name" value="HTH-TYPE TRANSCRIPTIONAL REGULATOR PKSA"/>
    <property type="match status" value="1"/>
</dbReference>
<evidence type="ECO:0000256" key="1">
    <source>
        <dbReference type="ARBA" id="ARBA00022491"/>
    </source>
</evidence>
<name>A0A6S6P2Q7_9MYCO</name>
<keyword evidence="2" id="KW-0805">Transcription regulation</keyword>